<organism evidence="1 2">
    <name type="scientific">Chiloscyllium punctatum</name>
    <name type="common">Brownbanded bambooshark</name>
    <name type="synonym">Hemiscyllium punctatum</name>
    <dbReference type="NCBI Taxonomy" id="137246"/>
    <lineage>
        <taxon>Eukaryota</taxon>
        <taxon>Metazoa</taxon>
        <taxon>Chordata</taxon>
        <taxon>Craniata</taxon>
        <taxon>Vertebrata</taxon>
        <taxon>Chondrichthyes</taxon>
        <taxon>Elasmobranchii</taxon>
        <taxon>Galeomorphii</taxon>
        <taxon>Galeoidea</taxon>
        <taxon>Orectolobiformes</taxon>
        <taxon>Hemiscylliidae</taxon>
        <taxon>Chiloscyllium</taxon>
    </lineage>
</organism>
<keyword evidence="2" id="KW-1185">Reference proteome</keyword>
<comment type="caution">
    <text evidence="1">The sequence shown here is derived from an EMBL/GenBank/DDBJ whole genome shotgun (WGS) entry which is preliminary data.</text>
</comment>
<evidence type="ECO:0000313" key="1">
    <source>
        <dbReference type="EMBL" id="GCC38537.1"/>
    </source>
</evidence>
<gene>
    <name evidence="1" type="ORF">chiPu_0017052</name>
</gene>
<dbReference type="AlphaFoldDB" id="A0A401T7G1"/>
<protein>
    <submittedName>
        <fullName evidence="1">Uncharacterized protein</fullName>
    </submittedName>
</protein>
<name>A0A401T7G1_CHIPU</name>
<accession>A0A401T7G1</accession>
<dbReference type="EMBL" id="BEZZ01001205">
    <property type="protein sequence ID" value="GCC38537.1"/>
    <property type="molecule type" value="Genomic_DNA"/>
</dbReference>
<sequence length="111" mass="12589">MAVCSCLATGKWGKLFSSVSPPTQPNSVYVTRTLSQRQRERRKVFQRLFRRTRNIFVGGCCCEADDWFLPAERNQNIPAHPGGCVDVEVNWRISQGLILGKGEGFIRVFLQ</sequence>
<dbReference type="Proteomes" id="UP000287033">
    <property type="component" value="Unassembled WGS sequence"/>
</dbReference>
<reference evidence="1 2" key="1">
    <citation type="journal article" date="2018" name="Nat. Ecol. Evol.">
        <title>Shark genomes provide insights into elasmobranch evolution and the origin of vertebrates.</title>
        <authorList>
            <person name="Hara Y"/>
            <person name="Yamaguchi K"/>
            <person name="Onimaru K"/>
            <person name="Kadota M"/>
            <person name="Koyanagi M"/>
            <person name="Keeley SD"/>
            <person name="Tatsumi K"/>
            <person name="Tanaka K"/>
            <person name="Motone F"/>
            <person name="Kageyama Y"/>
            <person name="Nozu R"/>
            <person name="Adachi N"/>
            <person name="Nishimura O"/>
            <person name="Nakagawa R"/>
            <person name="Tanegashima C"/>
            <person name="Kiyatake I"/>
            <person name="Matsumoto R"/>
            <person name="Murakumo K"/>
            <person name="Nishida K"/>
            <person name="Terakita A"/>
            <person name="Kuratani S"/>
            <person name="Sato K"/>
            <person name="Hyodo S Kuraku.S."/>
        </authorList>
    </citation>
    <scope>NUCLEOTIDE SEQUENCE [LARGE SCALE GENOMIC DNA]</scope>
</reference>
<proteinExistence type="predicted"/>
<evidence type="ECO:0000313" key="2">
    <source>
        <dbReference type="Proteomes" id="UP000287033"/>
    </source>
</evidence>